<dbReference type="Pfam" id="PF21103">
    <property type="entry name" value="PH1_SSRP1-like"/>
    <property type="match status" value="1"/>
</dbReference>
<evidence type="ECO:0000256" key="5">
    <source>
        <dbReference type="ARBA" id="ARBA00023015"/>
    </source>
</evidence>
<comment type="similarity">
    <text evidence="1 10">Belongs to the SSRP1 family.</text>
</comment>
<feature type="compositionally biased region" description="Basic residues" evidence="11">
    <location>
        <begin position="619"/>
        <end position="632"/>
    </location>
</feature>
<evidence type="ECO:0000256" key="1">
    <source>
        <dbReference type="ARBA" id="ARBA00010060"/>
    </source>
</evidence>
<dbReference type="Gene3D" id="2.30.29.220">
    <property type="entry name" value="Structure-specific recognition protein (SSRP1)"/>
    <property type="match status" value="1"/>
</dbReference>
<dbReference type="GO" id="GO:0006281">
    <property type="term" value="P:DNA repair"/>
    <property type="evidence" value="ECO:0007669"/>
    <property type="project" value="UniProtKB-KW"/>
</dbReference>
<dbReference type="GO" id="GO:0035101">
    <property type="term" value="C:FACT complex"/>
    <property type="evidence" value="ECO:0007669"/>
    <property type="project" value="TreeGrafter"/>
</dbReference>
<dbReference type="FunCoup" id="A0A4Q1BKT3">
    <property type="interactions" value="702"/>
</dbReference>
<dbReference type="Gene3D" id="2.30.29.30">
    <property type="entry name" value="Pleckstrin-homology domain (PH domain)/Phosphotyrosine-binding domain (PTB)"/>
    <property type="match status" value="2"/>
</dbReference>
<keyword evidence="8 10" id="KW-0539">Nucleus</keyword>
<dbReference type="AlphaFoldDB" id="A0A4Q1BKT3"/>
<dbReference type="InterPro" id="IPR038167">
    <property type="entry name" value="SSRP1_sf"/>
</dbReference>
<dbReference type="CDD" id="cd13231">
    <property type="entry name" value="PH2_SSRP1-like"/>
    <property type="match status" value="1"/>
</dbReference>
<dbReference type="SMART" id="SM01287">
    <property type="entry name" value="Rtt106"/>
    <property type="match status" value="1"/>
</dbReference>
<evidence type="ECO:0000256" key="8">
    <source>
        <dbReference type="ARBA" id="ARBA00023242"/>
    </source>
</evidence>
<evidence type="ECO:0000256" key="9">
    <source>
        <dbReference type="ARBA" id="ARBA00025370"/>
    </source>
</evidence>
<evidence type="ECO:0000256" key="4">
    <source>
        <dbReference type="ARBA" id="ARBA00022763"/>
    </source>
</evidence>
<dbReference type="STRING" id="5217.A0A4Q1BKT3"/>
<evidence type="ECO:0000256" key="6">
    <source>
        <dbReference type="ARBA" id="ARBA00023163"/>
    </source>
</evidence>
<keyword evidence="14" id="KW-1185">Reference proteome</keyword>
<feature type="compositionally biased region" description="Acidic residues" evidence="11">
    <location>
        <begin position="590"/>
        <end position="615"/>
    </location>
</feature>
<comment type="caution">
    <text evidence="13">The sequence shown here is derived from an EMBL/GenBank/DDBJ whole genome shotgun (WGS) entry which is preliminary data.</text>
</comment>
<sequence>MSLTQTLPPIIIPSPSIIQPRPKVHITKAIHPSFHAYTVKLHKVLARNPDLVRTACLKTHALLLALAPNSMDGMPLGKKLKYDVSPNDEKRFRELRWIVSPRLAIKQAETENDWYKSGMWEVWIFLNDGYDQGRLRFNAAGFGWKSYKDEANQPKTFNGGDIRGAQWFRRVDHSSLVRPVARNFQLRISLRLPDTPRVTFDGFPRDDHDKIKRTLDDYYNIKLETKDPALKGYNWGKVNVLNHDIEFSVQNKTAFEIPLSAVANSNVAGKNEVSLEFAPPAFKKDPKNLSLKPMDEMVEIRFYVPGKSVKPRGSDAGSDDESEVELDEDGNEITAAQALHSAIAEKADIGEVVGDSIVSFSDVLILTPRGRYTLDFYPDSVRLLGKSTDYRVPFTSIRRLFLLPKLDDLHVQLVIGLDPPIRQGATRYPFLVLQWPKDEEVDAELAMTDEELANYPDLKKKYDAPSFTVISQVIKSFTGKRVTPPGSFRNAQGLNGIKANVKAVQGELYFLDKGLIFIAKQPILIDFSKTETISFSRVGGGIASARTFDMRVVSRAEGTDIIFSSINKEESAHITAFLKEKGVRVKDEIEEAMDIEPISEEEEDDDDLSIASEDEDRGKKKNKSVKSSKPVKKTADDDDESDDEDFAEQSSDDGSPSESDSDADSEGVASDASDPMMEELRNKQTKGKQSKAQGSDSEVEKPKKKKAKVEED</sequence>
<dbReference type="EMBL" id="SDIL01000048">
    <property type="protein sequence ID" value="RXK38381.1"/>
    <property type="molecule type" value="Genomic_DNA"/>
</dbReference>
<dbReference type="PANTHER" id="PTHR45849">
    <property type="entry name" value="FACT COMPLEX SUBUNIT SSRP1"/>
    <property type="match status" value="1"/>
</dbReference>
<dbReference type="Pfam" id="PF17292">
    <property type="entry name" value="POB3_N"/>
    <property type="match status" value="1"/>
</dbReference>
<dbReference type="InParanoid" id="A0A4Q1BKT3"/>
<dbReference type="InterPro" id="IPR011993">
    <property type="entry name" value="PH-like_dom_sf"/>
</dbReference>
<dbReference type="InterPro" id="IPR000969">
    <property type="entry name" value="SSRP1/POB3"/>
</dbReference>
<feature type="compositionally biased region" description="Acidic residues" evidence="11">
    <location>
        <begin position="636"/>
        <end position="651"/>
    </location>
</feature>
<feature type="domain" description="Histone chaperone RTT106/FACT complex subunit SPT16-like middle" evidence="12">
    <location>
        <begin position="494"/>
        <end position="588"/>
    </location>
</feature>
<keyword evidence="7 10" id="KW-0234">DNA repair</keyword>
<dbReference type="InterPro" id="IPR050454">
    <property type="entry name" value="RTT106/SSRP1_HistChap/FACT"/>
</dbReference>
<reference evidence="13 14" key="1">
    <citation type="submission" date="2016-06" db="EMBL/GenBank/DDBJ databases">
        <title>Evolution of pathogenesis and genome organization in the Tremellales.</title>
        <authorList>
            <person name="Cuomo C."/>
            <person name="Litvintseva A."/>
            <person name="Heitman J."/>
            <person name="Chen Y."/>
            <person name="Sun S."/>
            <person name="Springer D."/>
            <person name="Dromer F."/>
            <person name="Young S."/>
            <person name="Zeng Q."/>
            <person name="Chapman S."/>
            <person name="Gujja S."/>
            <person name="Saif S."/>
            <person name="Birren B."/>
        </authorList>
    </citation>
    <scope>NUCLEOTIDE SEQUENCE [LARGE SCALE GENOMIC DNA]</scope>
    <source>
        <strain evidence="13 14">ATCC 28783</strain>
    </source>
</reference>
<dbReference type="InterPro" id="IPR013719">
    <property type="entry name" value="RTT106/SPT16-like_middle_dom"/>
</dbReference>
<proteinExistence type="inferred from homology"/>
<dbReference type="Pfam" id="PF03531">
    <property type="entry name" value="SSrecog"/>
    <property type="match status" value="1"/>
</dbReference>
<dbReference type="OrthoDB" id="498543at2759"/>
<feature type="region of interest" description="Disordered" evidence="11">
    <location>
        <begin position="590"/>
        <end position="712"/>
    </location>
</feature>
<dbReference type="InterPro" id="IPR024954">
    <property type="entry name" value="SSRP1_DD"/>
</dbReference>
<keyword evidence="2 10" id="KW-0158">Chromosome</keyword>
<accession>A0A4Q1BKT3</accession>
<keyword evidence="5 10" id="KW-0805">Transcription regulation</keyword>
<keyword evidence="6 10" id="KW-0804">Transcription</keyword>
<evidence type="ECO:0000259" key="12">
    <source>
        <dbReference type="SMART" id="SM01287"/>
    </source>
</evidence>
<keyword evidence="4 10" id="KW-0227">DNA damage</keyword>
<dbReference type="SUPFAM" id="SSF50729">
    <property type="entry name" value="PH domain-like"/>
    <property type="match status" value="1"/>
</dbReference>
<dbReference type="GO" id="GO:0042393">
    <property type="term" value="F:histone binding"/>
    <property type="evidence" value="ECO:0007669"/>
    <property type="project" value="TreeGrafter"/>
</dbReference>
<evidence type="ECO:0000256" key="7">
    <source>
        <dbReference type="ARBA" id="ARBA00023204"/>
    </source>
</evidence>
<dbReference type="VEuPathDB" id="FungiDB:TREMEDRAFT_14396"/>
<feature type="compositionally biased region" description="Basic residues" evidence="11">
    <location>
        <begin position="702"/>
        <end position="712"/>
    </location>
</feature>
<evidence type="ECO:0000256" key="11">
    <source>
        <dbReference type="SAM" id="MobiDB-lite"/>
    </source>
</evidence>
<dbReference type="PANTHER" id="PTHR45849:SF1">
    <property type="entry name" value="FACT COMPLEX SUBUNIT SSRP1"/>
    <property type="match status" value="1"/>
</dbReference>
<dbReference type="FunFam" id="2.30.29.150:FF:000001">
    <property type="entry name" value="Fact complex subunit ssrp1"/>
    <property type="match status" value="1"/>
</dbReference>
<dbReference type="CDD" id="cd13230">
    <property type="entry name" value="PH1_SSRP1-like"/>
    <property type="match status" value="1"/>
</dbReference>
<evidence type="ECO:0000313" key="14">
    <source>
        <dbReference type="Proteomes" id="UP000289152"/>
    </source>
</evidence>
<comment type="subcellular location">
    <subcellularLocation>
        <location evidence="10">Nucleus</location>
    </subcellularLocation>
    <subcellularLocation>
        <location evidence="10">Chromosome</location>
    </subcellularLocation>
</comment>
<dbReference type="Gene3D" id="2.30.29.150">
    <property type="match status" value="1"/>
</dbReference>
<dbReference type="GO" id="GO:0006260">
    <property type="term" value="P:DNA replication"/>
    <property type="evidence" value="ECO:0007669"/>
    <property type="project" value="UniProtKB-KW"/>
</dbReference>
<keyword evidence="3 10" id="KW-0235">DNA replication</keyword>
<dbReference type="Proteomes" id="UP000289152">
    <property type="component" value="Unassembled WGS sequence"/>
</dbReference>
<organism evidence="13 14">
    <name type="scientific">Tremella mesenterica</name>
    <name type="common">Jelly fungus</name>
    <dbReference type="NCBI Taxonomy" id="5217"/>
    <lineage>
        <taxon>Eukaryota</taxon>
        <taxon>Fungi</taxon>
        <taxon>Dikarya</taxon>
        <taxon>Basidiomycota</taxon>
        <taxon>Agaricomycotina</taxon>
        <taxon>Tremellomycetes</taxon>
        <taxon>Tremellales</taxon>
        <taxon>Tremellaceae</taxon>
        <taxon>Tremella</taxon>
    </lineage>
</organism>
<comment type="function">
    <text evidence="9 10">Component of the FACT complex, a general chromatin factor that acts to reorganize nucleosomes. The FACT complex is involved in multiple processes that require DNA as a template such as mRNA elongation, DNA replication and DNA repair. During transcription elongation the FACT complex acts as a histone chaperone that both destabilizes and restores nucleosomal structure. It facilitates the passage of RNA polymerase II and transcription by promoting the dissociation of one histone H2A-H2B dimer from the nucleosome, then subsequently promotes the reestablishment of the nucleosome following the passage of RNA polymerase II.</text>
</comment>
<protein>
    <recommendedName>
        <fullName evidence="10">FACT complex subunit POB3</fullName>
    </recommendedName>
</protein>
<dbReference type="InterPro" id="IPR048993">
    <property type="entry name" value="SSRP1-like_PH1"/>
</dbReference>
<dbReference type="PRINTS" id="PR00887">
    <property type="entry name" value="SSRCOGNITION"/>
</dbReference>
<name>A0A4Q1BKT3_TREME</name>
<dbReference type="Pfam" id="PF08512">
    <property type="entry name" value="Rttp106-like_middle"/>
    <property type="match status" value="1"/>
</dbReference>
<evidence type="ECO:0000313" key="13">
    <source>
        <dbReference type="EMBL" id="RXK38381.1"/>
    </source>
</evidence>
<gene>
    <name evidence="13" type="ORF">M231_04290</name>
</gene>
<evidence type="ECO:0000256" key="2">
    <source>
        <dbReference type="ARBA" id="ARBA00022454"/>
    </source>
</evidence>
<dbReference type="InterPro" id="IPR035417">
    <property type="entry name" value="SSRP1/POB3_N"/>
</dbReference>
<evidence type="ECO:0000256" key="10">
    <source>
        <dbReference type="RuleBase" id="RU364013"/>
    </source>
</evidence>
<dbReference type="GO" id="GO:0031491">
    <property type="term" value="F:nucleosome binding"/>
    <property type="evidence" value="ECO:0007669"/>
    <property type="project" value="TreeGrafter"/>
</dbReference>
<evidence type="ECO:0000256" key="3">
    <source>
        <dbReference type="ARBA" id="ARBA00022705"/>
    </source>
</evidence>
<dbReference type="GO" id="GO:0003677">
    <property type="term" value="F:DNA binding"/>
    <property type="evidence" value="ECO:0007669"/>
    <property type="project" value="InterPro"/>
</dbReference>